<dbReference type="PROSITE" id="PS50818">
    <property type="entry name" value="INTEIN_C_TER"/>
    <property type="match status" value="1"/>
</dbReference>
<dbReference type="NCBIfam" id="TIGR01443">
    <property type="entry name" value="intein_Cterm"/>
    <property type="match status" value="1"/>
</dbReference>
<accession>A0ABT9CJH9</accession>
<comment type="caution">
    <text evidence="1">The sequence shown here is derived from an EMBL/GenBank/DDBJ whole genome shotgun (WGS) entry which is preliminary data.</text>
</comment>
<keyword evidence="2" id="KW-1185">Reference proteome</keyword>
<name>A0ABT9CJH9_9BACL</name>
<dbReference type="InterPro" id="IPR036844">
    <property type="entry name" value="Hint_dom_sf"/>
</dbReference>
<dbReference type="InterPro" id="IPR030934">
    <property type="entry name" value="Intein_C"/>
</dbReference>
<protein>
    <submittedName>
        <fullName evidence="1">Polymorphic toxin-type HINT domain-containing protein</fullName>
    </submittedName>
</protein>
<dbReference type="Gene3D" id="2.170.16.10">
    <property type="entry name" value="Hedgehog/Intein (Hint) domain"/>
    <property type="match status" value="1"/>
</dbReference>
<evidence type="ECO:0000313" key="1">
    <source>
        <dbReference type="EMBL" id="MDO7908784.1"/>
    </source>
</evidence>
<dbReference type="Pfam" id="PF07591">
    <property type="entry name" value="PT-HINT"/>
    <property type="match status" value="1"/>
</dbReference>
<evidence type="ECO:0000313" key="2">
    <source>
        <dbReference type="Proteomes" id="UP001240171"/>
    </source>
</evidence>
<proteinExistence type="predicted"/>
<gene>
    <name evidence="1" type="ORF">Q5741_20580</name>
</gene>
<organism evidence="1 2">
    <name type="scientific">Paenibacillus lacisoli</name>
    <dbReference type="NCBI Taxonomy" id="3064525"/>
    <lineage>
        <taxon>Bacteria</taxon>
        <taxon>Bacillati</taxon>
        <taxon>Bacillota</taxon>
        <taxon>Bacilli</taxon>
        <taxon>Bacillales</taxon>
        <taxon>Paenibacillaceae</taxon>
        <taxon>Paenibacillus</taxon>
    </lineage>
</organism>
<sequence>MITRRVESRNLNVGDTLVDNEKKTYEIQKIEIKKENVMVYNFRVKDTHNYFVSSLRLWTHNCTGGNLGGPRGRSGGGINGSLRAMPGGNRFTVKSGQSRFSTGSSSYKYKLSTPPTASDIRSWARYRGKGKAASVLDKLKSLIKNGKIKGNNIISKIDDNTQVIFRKDTGIKAHPIKPKYPNAVEHYNVEIQTKTSAGKWKSRDSYHIIVDSNGNIIDRF</sequence>
<dbReference type="SUPFAM" id="SSF51294">
    <property type="entry name" value="Hedgehog/intein (Hint) domain"/>
    <property type="match status" value="1"/>
</dbReference>
<dbReference type="EMBL" id="JAUQTB010000022">
    <property type="protein sequence ID" value="MDO7908784.1"/>
    <property type="molecule type" value="Genomic_DNA"/>
</dbReference>
<reference evidence="1 2" key="1">
    <citation type="submission" date="2023-07" db="EMBL/GenBank/DDBJ databases">
        <title>Paenibacillus sp. JX-17 nov. isolated from soil.</title>
        <authorList>
            <person name="Wan Y."/>
            <person name="Liu B."/>
        </authorList>
    </citation>
    <scope>NUCLEOTIDE SEQUENCE [LARGE SCALE GENOMIC DNA]</scope>
    <source>
        <strain evidence="1 2">JX-17</strain>
    </source>
</reference>
<dbReference type="Proteomes" id="UP001240171">
    <property type="component" value="Unassembled WGS sequence"/>
</dbReference>
<dbReference type="RefSeq" id="WP_305026003.1">
    <property type="nucleotide sequence ID" value="NZ_JAUQTB010000022.1"/>
</dbReference>